<protein>
    <submittedName>
        <fullName evidence="3">Thiosulfate sulfurtransferase, rhodanese</fullName>
        <ecNumber evidence="3">2.8.1.1</ecNumber>
    </submittedName>
</protein>
<organism evidence="3">
    <name type="scientific">hydrothermal vent metagenome</name>
    <dbReference type="NCBI Taxonomy" id="652676"/>
    <lineage>
        <taxon>unclassified sequences</taxon>
        <taxon>metagenomes</taxon>
        <taxon>ecological metagenomes</taxon>
    </lineage>
</organism>
<dbReference type="SUPFAM" id="SSF52821">
    <property type="entry name" value="Rhodanese/Cell cycle control phosphatase"/>
    <property type="match status" value="2"/>
</dbReference>
<keyword evidence="3" id="KW-0808">Transferase</keyword>
<dbReference type="InterPro" id="IPR051126">
    <property type="entry name" value="Thiosulfate_sulfurtransferase"/>
</dbReference>
<dbReference type="Gene3D" id="3.40.250.10">
    <property type="entry name" value="Rhodanese-like domain"/>
    <property type="match status" value="2"/>
</dbReference>
<dbReference type="EMBL" id="UOEY01000084">
    <property type="protein sequence ID" value="VAW39721.1"/>
    <property type="molecule type" value="Genomic_DNA"/>
</dbReference>
<dbReference type="InterPro" id="IPR001763">
    <property type="entry name" value="Rhodanese-like_dom"/>
</dbReference>
<dbReference type="PANTHER" id="PTHR43855">
    <property type="entry name" value="THIOSULFATE SULFURTRANSFERASE"/>
    <property type="match status" value="1"/>
</dbReference>
<feature type="domain" description="Rhodanese" evidence="2">
    <location>
        <begin position="44"/>
        <end position="157"/>
    </location>
</feature>
<dbReference type="SMART" id="SM00450">
    <property type="entry name" value="RHOD"/>
    <property type="match status" value="2"/>
</dbReference>
<keyword evidence="1" id="KW-0677">Repeat</keyword>
<dbReference type="GO" id="GO:0004792">
    <property type="term" value="F:thiosulfate-cyanide sulfurtransferase activity"/>
    <property type="evidence" value="ECO:0007669"/>
    <property type="project" value="UniProtKB-EC"/>
</dbReference>
<evidence type="ECO:0000259" key="2">
    <source>
        <dbReference type="PROSITE" id="PS50206"/>
    </source>
</evidence>
<gene>
    <name evidence="3" type="ORF">MNBD_DELTA04-788</name>
</gene>
<dbReference type="CDD" id="cd01448">
    <property type="entry name" value="TST_Repeat_1"/>
    <property type="match status" value="1"/>
</dbReference>
<name>A0A3B0VA40_9ZZZZ</name>
<dbReference type="InterPro" id="IPR036873">
    <property type="entry name" value="Rhodanese-like_dom_sf"/>
</dbReference>
<dbReference type="PROSITE" id="PS50206">
    <property type="entry name" value="RHODANESE_3"/>
    <property type="match status" value="2"/>
</dbReference>
<dbReference type="Pfam" id="PF00581">
    <property type="entry name" value="Rhodanese"/>
    <property type="match status" value="2"/>
</dbReference>
<dbReference type="PANTHER" id="PTHR43855:SF1">
    <property type="entry name" value="THIOSULFATE SULFURTRANSFERASE"/>
    <property type="match status" value="1"/>
</dbReference>
<evidence type="ECO:0000256" key="1">
    <source>
        <dbReference type="ARBA" id="ARBA00022737"/>
    </source>
</evidence>
<sequence length="317" mass="34079">MIRKRLQLTIITLLLILTGGFSGTATAAGVNPLVSTKWLAGHLGDKNLVLIDVRTVTNYGVGHLPGAVSMPYGKVEPMTKDDSCRLMPSSAALTVMLRGMGVNASSHVVVYDQGNTASDATKGATACWILESMGMNNVSYLNGGFTKWTFEGRIIDNKKPAPKAGNFTAKLDPAKVATLKEVRAAARAKKVILVDARSADQHFGATKSAEVERFGHIRGSFDMPAPYLTNAGINRAPATLKSKKVLAAIAKGIGLTKNKNAEIIVYCNSGQFAGLDYLVLHRILGYRNVSVFDGSMMEYASHEKLPLVRFAWGHVNK</sequence>
<feature type="domain" description="Rhodanese" evidence="2">
    <location>
        <begin position="187"/>
        <end position="308"/>
    </location>
</feature>
<dbReference type="AlphaFoldDB" id="A0A3B0VA40"/>
<proteinExistence type="predicted"/>
<evidence type="ECO:0000313" key="3">
    <source>
        <dbReference type="EMBL" id="VAW39721.1"/>
    </source>
</evidence>
<reference evidence="3" key="1">
    <citation type="submission" date="2018-06" db="EMBL/GenBank/DDBJ databases">
        <authorList>
            <person name="Zhirakovskaya E."/>
        </authorList>
    </citation>
    <scope>NUCLEOTIDE SEQUENCE</scope>
</reference>
<dbReference type="EC" id="2.8.1.1" evidence="3"/>
<accession>A0A3B0VA40</accession>